<name>A0ABS2Q9I1_9BACL</name>
<dbReference type="Pfam" id="PF10282">
    <property type="entry name" value="Lactonase"/>
    <property type="match status" value="1"/>
</dbReference>
<evidence type="ECO:0000313" key="3">
    <source>
        <dbReference type="Proteomes" id="UP000823201"/>
    </source>
</evidence>
<sequence>MALFTGYIGCYTNNGSKGIYAFTLDTDSMKLGDLKLAAALGSPTYLTVSGEKRTLYAVAKKEKEGGVASFTIGADGQLTKTAEKISDGASPCYLALNQTNDKLVTGNYHRGTVTMYRLDNNGTLAAKVCQVRHQGRGAALERQEGPHVHYADYTPDGRYLVAIDLGTDRLITYTEFEGQLKQLQELVFPDGTGPRHLIFHPTKPVAYVQSELSSEIFVLSYEARDGRFAILQTLRSLPGAFLGHNQGGAIKISPDGRYVYVSNRGHDSIGIYRVNSADGRLALVSHASAGGSWPRDFELDPSGHLLVVANQESGNLVLFQRDTETGKLSASKSELLLPSPTCVKFL</sequence>
<dbReference type="InterPro" id="IPR015943">
    <property type="entry name" value="WD40/YVTN_repeat-like_dom_sf"/>
</dbReference>
<dbReference type="Proteomes" id="UP000823201">
    <property type="component" value="Unassembled WGS sequence"/>
</dbReference>
<dbReference type="Gene3D" id="2.130.10.10">
    <property type="entry name" value="YVTN repeat-like/Quinoprotein amine dehydrogenase"/>
    <property type="match status" value="1"/>
</dbReference>
<dbReference type="InterPro" id="IPR019405">
    <property type="entry name" value="Lactonase_7-beta_prop"/>
</dbReference>
<evidence type="ECO:0000313" key="2">
    <source>
        <dbReference type="EMBL" id="MBM7657627.1"/>
    </source>
</evidence>
<dbReference type="PANTHER" id="PTHR30344:SF1">
    <property type="entry name" value="6-PHOSPHOGLUCONOLACTONASE"/>
    <property type="match status" value="1"/>
</dbReference>
<comment type="caution">
    <text evidence="2">The sequence shown here is derived from an EMBL/GenBank/DDBJ whole genome shotgun (WGS) entry which is preliminary data.</text>
</comment>
<gene>
    <name evidence="2" type="ORF">JOC27_001076</name>
</gene>
<dbReference type="RefSeq" id="WP_205005958.1">
    <property type="nucleotide sequence ID" value="NZ_CBCRXA010000005.1"/>
</dbReference>
<comment type="similarity">
    <text evidence="1">Belongs to the cycloisomerase 2 family.</text>
</comment>
<keyword evidence="2" id="KW-0378">Hydrolase</keyword>
<dbReference type="PANTHER" id="PTHR30344">
    <property type="entry name" value="6-PHOSPHOGLUCONOLACTONASE-RELATED"/>
    <property type="match status" value="1"/>
</dbReference>
<dbReference type="InterPro" id="IPR050282">
    <property type="entry name" value="Cycloisomerase_2"/>
</dbReference>
<organism evidence="2 3">
    <name type="scientific">Sporolactobacillus spathodeae</name>
    <dbReference type="NCBI Taxonomy" id="1465502"/>
    <lineage>
        <taxon>Bacteria</taxon>
        <taxon>Bacillati</taxon>
        <taxon>Bacillota</taxon>
        <taxon>Bacilli</taxon>
        <taxon>Bacillales</taxon>
        <taxon>Sporolactobacillaceae</taxon>
        <taxon>Sporolactobacillus</taxon>
    </lineage>
</organism>
<dbReference type="GO" id="GO:0017057">
    <property type="term" value="F:6-phosphogluconolactonase activity"/>
    <property type="evidence" value="ECO:0007669"/>
    <property type="project" value="UniProtKB-EC"/>
</dbReference>
<evidence type="ECO:0000256" key="1">
    <source>
        <dbReference type="ARBA" id="ARBA00005564"/>
    </source>
</evidence>
<dbReference type="InterPro" id="IPR011048">
    <property type="entry name" value="Haem_d1_sf"/>
</dbReference>
<keyword evidence="3" id="KW-1185">Reference proteome</keyword>
<dbReference type="SUPFAM" id="SSF51004">
    <property type="entry name" value="C-terminal (heme d1) domain of cytochrome cd1-nitrite reductase"/>
    <property type="match status" value="1"/>
</dbReference>
<reference evidence="2 3" key="1">
    <citation type="submission" date="2021-01" db="EMBL/GenBank/DDBJ databases">
        <title>Genomic Encyclopedia of Type Strains, Phase IV (KMG-IV): sequencing the most valuable type-strain genomes for metagenomic binning, comparative biology and taxonomic classification.</title>
        <authorList>
            <person name="Goeker M."/>
        </authorList>
    </citation>
    <scope>NUCLEOTIDE SEQUENCE [LARGE SCALE GENOMIC DNA]</scope>
    <source>
        <strain evidence="2 3">DSM 100968</strain>
    </source>
</reference>
<dbReference type="EC" id="3.1.1.31" evidence="2"/>
<dbReference type="EMBL" id="JAFBEV010000007">
    <property type="protein sequence ID" value="MBM7657627.1"/>
    <property type="molecule type" value="Genomic_DNA"/>
</dbReference>
<protein>
    <submittedName>
        <fullName evidence="2">6-phosphogluconolactonase</fullName>
        <ecNumber evidence="2">3.1.1.31</ecNumber>
    </submittedName>
</protein>
<accession>A0ABS2Q9I1</accession>
<proteinExistence type="inferred from homology"/>